<comment type="function">
    <text evidence="14">Catalyzes cross-linking of the peptidoglycan cell wall.</text>
</comment>
<keyword evidence="13 14" id="KW-0961">Cell wall biogenesis/degradation</keyword>
<evidence type="ECO:0000256" key="6">
    <source>
        <dbReference type="ARBA" id="ARBA00022670"/>
    </source>
</evidence>
<dbReference type="Gene3D" id="3.90.1310.10">
    <property type="entry name" value="Penicillin-binding protein 2a (Domain 2)"/>
    <property type="match status" value="1"/>
</dbReference>
<evidence type="ECO:0000256" key="13">
    <source>
        <dbReference type="ARBA" id="ARBA00023316"/>
    </source>
</evidence>
<keyword evidence="19" id="KW-1185">Reference proteome</keyword>
<evidence type="ECO:0000256" key="9">
    <source>
        <dbReference type="ARBA" id="ARBA00022960"/>
    </source>
</evidence>
<dbReference type="PANTHER" id="PTHR30627:SF2">
    <property type="entry name" value="PEPTIDOGLYCAN D,D-TRANSPEPTIDASE MRDA"/>
    <property type="match status" value="1"/>
</dbReference>
<organism evidence="18 19">
    <name type="scientific">Thermithiobacillus plumbiphilus</name>
    <dbReference type="NCBI Taxonomy" id="1729899"/>
    <lineage>
        <taxon>Bacteria</taxon>
        <taxon>Pseudomonadati</taxon>
        <taxon>Pseudomonadota</taxon>
        <taxon>Acidithiobacillia</taxon>
        <taxon>Acidithiobacillales</taxon>
        <taxon>Thermithiobacillaceae</taxon>
        <taxon>Thermithiobacillus</taxon>
    </lineage>
</organism>
<proteinExistence type="inferred from homology"/>
<keyword evidence="5 14" id="KW-0121">Carboxypeptidase</keyword>
<dbReference type="InterPro" id="IPR001460">
    <property type="entry name" value="PCN-bd_Tpept"/>
</dbReference>
<dbReference type="InterPro" id="IPR005311">
    <property type="entry name" value="PBP_dimer"/>
</dbReference>
<keyword evidence="11 14" id="KW-1133">Transmembrane helix</keyword>
<protein>
    <recommendedName>
        <fullName evidence="14">Peptidoglycan D,D-transpeptidase MrdA</fullName>
        <ecNumber evidence="14">3.4.16.4</ecNumber>
    </recommendedName>
    <alternativeName>
        <fullName evidence="14">Penicillin-binding protein 2</fullName>
        <shortName evidence="14">PBP-2</shortName>
    </alternativeName>
</protein>
<comment type="similarity">
    <text evidence="14">Belongs to the transpeptidase family. MrdA subfamily.</text>
</comment>
<comment type="caution">
    <text evidence="18">The sequence shown here is derived from an EMBL/GenBank/DDBJ whole genome shotgun (WGS) entry which is preliminary data.</text>
</comment>
<evidence type="ECO:0000256" key="4">
    <source>
        <dbReference type="ARBA" id="ARBA00022519"/>
    </source>
</evidence>
<dbReference type="InterPro" id="IPR050515">
    <property type="entry name" value="Beta-lactam/transpept"/>
</dbReference>
<evidence type="ECO:0000313" key="19">
    <source>
        <dbReference type="Proteomes" id="UP001446205"/>
    </source>
</evidence>
<keyword evidence="3 14" id="KW-1003">Cell membrane</keyword>
<evidence type="ECO:0000256" key="14">
    <source>
        <dbReference type="HAMAP-Rule" id="MF_02081"/>
    </source>
</evidence>
<keyword evidence="12 14" id="KW-0472">Membrane</keyword>
<keyword evidence="9 14" id="KW-0133">Cell shape</keyword>
<keyword evidence="7 14" id="KW-0812">Transmembrane</keyword>
<keyword evidence="10 14" id="KW-0573">Peptidoglycan synthesis</keyword>
<feature type="region of interest" description="Disordered" evidence="15">
    <location>
        <begin position="618"/>
        <end position="651"/>
    </location>
</feature>
<evidence type="ECO:0000256" key="1">
    <source>
        <dbReference type="ARBA" id="ARBA00004167"/>
    </source>
</evidence>
<dbReference type="InterPro" id="IPR012338">
    <property type="entry name" value="Beta-lactam/transpept-like"/>
</dbReference>
<gene>
    <name evidence="14 18" type="primary">mrdA</name>
    <name evidence="18" type="ORF">WOB96_06665</name>
</gene>
<dbReference type="InterPro" id="IPR017790">
    <property type="entry name" value="Penicillin-binding_protein_2"/>
</dbReference>
<evidence type="ECO:0000256" key="5">
    <source>
        <dbReference type="ARBA" id="ARBA00022645"/>
    </source>
</evidence>
<evidence type="ECO:0000256" key="12">
    <source>
        <dbReference type="ARBA" id="ARBA00023136"/>
    </source>
</evidence>
<evidence type="ECO:0000259" key="17">
    <source>
        <dbReference type="Pfam" id="PF03717"/>
    </source>
</evidence>
<dbReference type="Proteomes" id="UP001446205">
    <property type="component" value="Unassembled WGS sequence"/>
</dbReference>
<comment type="pathway">
    <text evidence="14">Cell wall biogenesis; peptidoglycan biosynthesis.</text>
</comment>
<comment type="subcellular location">
    <subcellularLocation>
        <location evidence="14">Cell inner membrane</location>
        <topology evidence="14">Single-pass membrane protein</topology>
    </subcellularLocation>
    <subcellularLocation>
        <location evidence="2">Cell membrane</location>
    </subcellularLocation>
    <subcellularLocation>
        <location evidence="1">Membrane</location>
        <topology evidence="1">Single-pass membrane protein</topology>
    </subcellularLocation>
</comment>
<feature type="domain" description="Penicillin-binding protein dimerisation" evidence="17">
    <location>
        <begin position="58"/>
        <end position="229"/>
    </location>
</feature>
<evidence type="ECO:0000313" key="18">
    <source>
        <dbReference type="EMBL" id="MEK8089447.1"/>
    </source>
</evidence>
<dbReference type="GO" id="GO:0009002">
    <property type="term" value="F:serine-type D-Ala-D-Ala carboxypeptidase activity"/>
    <property type="evidence" value="ECO:0007669"/>
    <property type="project" value="UniProtKB-EC"/>
</dbReference>
<reference evidence="18 19" key="1">
    <citation type="submission" date="2024-04" db="EMBL/GenBank/DDBJ databases">
        <authorList>
            <person name="Abashina T."/>
            <person name="Shaikin A."/>
        </authorList>
    </citation>
    <scope>NUCLEOTIDE SEQUENCE [LARGE SCALE GENOMIC DNA]</scope>
    <source>
        <strain evidence="18 19">AAFK</strain>
    </source>
</reference>
<dbReference type="RefSeq" id="WP_341370505.1">
    <property type="nucleotide sequence ID" value="NZ_JBBPCO010000005.1"/>
</dbReference>
<sequence>MNLQNERDLRRFSVRVTQAFIGLLILTALLLTRLSYLQVVQHEHYSTLSTQNRIAVVPIPPTRGLILDRKGRILAENRPMYTLELVTERVPDLDRTLQGLQRLLPISADDVKSFRRNVKRKRAFEGVVLRSDLSDEEVGTFAIHRHEFPGVAVNARLRRIYPHGMLASHLLGYVGRLNGQDLKRINPDEYAGLDYIGKDGVEKAYESLLRGQAGYKQVEINSHGRVIRDLDVVPAVPGQNLVLSIDLDVQRAAETAIGERQGAAVAMDTETGELLALASMPGYDPNWFVDGISNGLWNALQKDPYHPMTNRFLRGMFPPGSTLKPFVAMAGLETGVVTPETPIYCPGYFRLPGKSHKYHCWKHGGHGNEDARSAIAQSCDVYFYTVAMNLGIQRMHDSLQQFGFGQKTGIDLLGEKSGLLPSPDWKRKRFKQIWYPGETVIAGIGQGYMLTTPLQLARATAMVANGGVAVQPRVGRFLQDQASGRRQSLLARPGQVQHMSQRDLQVVREGMELVVTGGTATNINRGAVTIAGKTGSAQVAGLRRDASGRAINHTAEELKDHALFIAYAPVEQPRIAVSVIIEHGAHGNTAAAPVARTIVDAYLAPPVPSLAPKMPLTAQAAGNPAAEPVPPADNRRVVLPSTGPAPLAGDE</sequence>
<dbReference type="HAMAP" id="MF_02081">
    <property type="entry name" value="MrdA_transpept"/>
    <property type="match status" value="1"/>
</dbReference>
<dbReference type="SUPFAM" id="SSF56601">
    <property type="entry name" value="beta-lactamase/transpeptidase-like"/>
    <property type="match status" value="1"/>
</dbReference>
<comment type="caution">
    <text evidence="14">Lacks conserved residue(s) required for the propagation of feature annotation.</text>
</comment>
<dbReference type="InterPro" id="IPR036138">
    <property type="entry name" value="PBP_dimer_sf"/>
</dbReference>
<evidence type="ECO:0000256" key="15">
    <source>
        <dbReference type="SAM" id="MobiDB-lite"/>
    </source>
</evidence>
<evidence type="ECO:0000259" key="16">
    <source>
        <dbReference type="Pfam" id="PF00905"/>
    </source>
</evidence>
<feature type="active site" description="Acyl-ester intermediate" evidence="14">
    <location>
        <position position="321"/>
    </location>
</feature>
<dbReference type="Pfam" id="PF03717">
    <property type="entry name" value="PBP_dimer"/>
    <property type="match status" value="1"/>
</dbReference>
<feature type="domain" description="Penicillin-binding protein transpeptidase" evidence="16">
    <location>
        <begin position="262"/>
        <end position="599"/>
    </location>
</feature>
<evidence type="ECO:0000256" key="3">
    <source>
        <dbReference type="ARBA" id="ARBA00022475"/>
    </source>
</evidence>
<evidence type="ECO:0000256" key="7">
    <source>
        <dbReference type="ARBA" id="ARBA00022692"/>
    </source>
</evidence>
<dbReference type="NCBIfam" id="TIGR03423">
    <property type="entry name" value="pbp2_mrdA"/>
    <property type="match status" value="1"/>
</dbReference>
<accession>A0ABU9D7E1</accession>
<evidence type="ECO:0000256" key="2">
    <source>
        <dbReference type="ARBA" id="ARBA00004236"/>
    </source>
</evidence>
<dbReference type="Pfam" id="PF00905">
    <property type="entry name" value="Transpeptidase"/>
    <property type="match status" value="1"/>
</dbReference>
<dbReference type="EMBL" id="JBBPCO010000005">
    <property type="protein sequence ID" value="MEK8089447.1"/>
    <property type="molecule type" value="Genomic_DNA"/>
</dbReference>
<evidence type="ECO:0000256" key="11">
    <source>
        <dbReference type="ARBA" id="ARBA00022989"/>
    </source>
</evidence>
<dbReference type="SUPFAM" id="SSF56519">
    <property type="entry name" value="Penicillin binding protein dimerisation domain"/>
    <property type="match status" value="1"/>
</dbReference>
<keyword evidence="4 14" id="KW-0997">Cell inner membrane</keyword>
<keyword evidence="8 14" id="KW-0378">Hydrolase</keyword>
<feature type="transmembrane region" description="Helical" evidence="14">
    <location>
        <begin position="12"/>
        <end position="31"/>
    </location>
</feature>
<evidence type="ECO:0000256" key="8">
    <source>
        <dbReference type="ARBA" id="ARBA00022801"/>
    </source>
</evidence>
<evidence type="ECO:0000256" key="10">
    <source>
        <dbReference type="ARBA" id="ARBA00022984"/>
    </source>
</evidence>
<name>A0ABU9D7E1_9PROT</name>
<dbReference type="PANTHER" id="PTHR30627">
    <property type="entry name" value="PEPTIDOGLYCAN D,D-TRANSPEPTIDASE"/>
    <property type="match status" value="1"/>
</dbReference>
<dbReference type="EC" id="3.4.16.4" evidence="14"/>
<dbReference type="Gene3D" id="3.30.1390.30">
    <property type="entry name" value="Penicillin-binding protein 2a, domain 3"/>
    <property type="match status" value="1"/>
</dbReference>
<comment type="catalytic activity">
    <reaction evidence="14">
        <text>Preferential cleavage: (Ac)2-L-Lys-D-Ala-|-D-Ala. Also transpeptidation of peptidyl-alanyl moieties that are N-acyl substituents of D-alanine.</text>
        <dbReference type="EC" id="3.4.16.4"/>
    </reaction>
</comment>
<keyword evidence="6 14" id="KW-0645">Protease</keyword>
<dbReference type="Gene3D" id="3.40.710.10">
    <property type="entry name" value="DD-peptidase/beta-lactamase superfamily"/>
    <property type="match status" value="1"/>
</dbReference>